<dbReference type="InterPro" id="IPR003741">
    <property type="entry name" value="LUD_dom"/>
</dbReference>
<keyword evidence="3" id="KW-1185">Reference proteome</keyword>
<accession>A0A1M5TC11</accession>
<proteinExistence type="predicted"/>
<dbReference type="InterPro" id="IPR037171">
    <property type="entry name" value="NagB/RpiA_transferase-like"/>
</dbReference>
<dbReference type="InterPro" id="IPR024185">
    <property type="entry name" value="FTHF_cligase-like_sf"/>
</dbReference>
<dbReference type="RefSeq" id="WP_073137492.1">
    <property type="nucleotide sequence ID" value="NZ_FQWQ01000003.1"/>
</dbReference>
<dbReference type="PANTHER" id="PTHR43682:SF1">
    <property type="entry name" value="LACTATE UTILIZATION PROTEIN C"/>
    <property type="match status" value="1"/>
</dbReference>
<protein>
    <submittedName>
        <fullName evidence="2">L-lactate dehydrogenase complex protein LldG</fullName>
    </submittedName>
</protein>
<dbReference type="AlphaFoldDB" id="A0A1M5TC11"/>
<dbReference type="PANTHER" id="PTHR43682">
    <property type="entry name" value="LACTATE UTILIZATION PROTEIN C"/>
    <property type="match status" value="1"/>
</dbReference>
<dbReference type="SUPFAM" id="SSF100950">
    <property type="entry name" value="NagB/RpiA/CoA transferase-like"/>
    <property type="match status" value="1"/>
</dbReference>
<dbReference type="OrthoDB" id="9794157at2"/>
<feature type="domain" description="LUD" evidence="1">
    <location>
        <begin position="79"/>
        <end position="189"/>
    </location>
</feature>
<dbReference type="STRING" id="947013.SAMN04488109_3978"/>
<evidence type="ECO:0000259" key="1">
    <source>
        <dbReference type="Pfam" id="PF02589"/>
    </source>
</evidence>
<evidence type="ECO:0000313" key="3">
    <source>
        <dbReference type="Proteomes" id="UP000184212"/>
    </source>
</evidence>
<name>A0A1M5TC11_9BACT</name>
<dbReference type="Gene3D" id="3.40.50.10420">
    <property type="entry name" value="NagB/RpiA/CoA transferase-like"/>
    <property type="match status" value="1"/>
</dbReference>
<evidence type="ECO:0000313" key="2">
    <source>
        <dbReference type="EMBL" id="SHH48221.1"/>
    </source>
</evidence>
<organism evidence="2 3">
    <name type="scientific">Chryseolinea serpens</name>
    <dbReference type="NCBI Taxonomy" id="947013"/>
    <lineage>
        <taxon>Bacteria</taxon>
        <taxon>Pseudomonadati</taxon>
        <taxon>Bacteroidota</taxon>
        <taxon>Cytophagia</taxon>
        <taxon>Cytophagales</taxon>
        <taxon>Fulvivirgaceae</taxon>
        <taxon>Chryseolinea</taxon>
    </lineage>
</organism>
<sequence>MESRKNILDRIKQNQPHQNFVQANYFIHPILISNLVEKFKATLTAIGASVFEIATLEELNHFTINSFPNCDDVLTYIPGHVELERKSNGHAYQNIKVAILKGDLAVAENGAIWITDKNMLDRALPFICENLVLVVDQNDIVQTLHDAYSTIEIAEYKYGTFIAGPSKTADIEQSLVLGAHGPKTLTVLIQKSDLIRTDHD</sequence>
<gene>
    <name evidence="2" type="ORF">SAMN04488109_3978</name>
</gene>
<reference evidence="2 3" key="1">
    <citation type="submission" date="2016-11" db="EMBL/GenBank/DDBJ databases">
        <authorList>
            <person name="Jaros S."/>
            <person name="Januszkiewicz K."/>
            <person name="Wedrychowicz H."/>
        </authorList>
    </citation>
    <scope>NUCLEOTIDE SEQUENCE [LARGE SCALE GENOMIC DNA]</scope>
    <source>
        <strain evidence="2 3">DSM 24574</strain>
    </source>
</reference>
<dbReference type="Pfam" id="PF02589">
    <property type="entry name" value="LUD_dom"/>
    <property type="match status" value="1"/>
</dbReference>
<dbReference type="Proteomes" id="UP000184212">
    <property type="component" value="Unassembled WGS sequence"/>
</dbReference>
<dbReference type="EMBL" id="FQWQ01000003">
    <property type="protein sequence ID" value="SHH48221.1"/>
    <property type="molecule type" value="Genomic_DNA"/>
</dbReference>